<dbReference type="Pfam" id="PF23357">
    <property type="entry name" value="DUF7088"/>
    <property type="match status" value="1"/>
</dbReference>
<dbReference type="RefSeq" id="WP_264489768.1">
    <property type="nucleotide sequence ID" value="NZ_JAPDDT010000015.1"/>
</dbReference>
<feature type="transmembrane region" description="Helical" evidence="1">
    <location>
        <begin position="21"/>
        <end position="43"/>
    </location>
</feature>
<gene>
    <name evidence="3" type="ORF">OKA05_24095</name>
</gene>
<keyword evidence="1" id="KW-1133">Transmembrane helix</keyword>
<keyword evidence="1" id="KW-0472">Membrane</keyword>
<evidence type="ECO:0000313" key="3">
    <source>
        <dbReference type="EMBL" id="MCW1925662.1"/>
    </source>
</evidence>
<proteinExistence type="predicted"/>
<comment type="caution">
    <text evidence="3">The sequence shown here is derived from an EMBL/GenBank/DDBJ whole genome shotgun (WGS) entry which is preliminary data.</text>
</comment>
<dbReference type="InterPro" id="IPR055396">
    <property type="entry name" value="DUF7088"/>
</dbReference>
<keyword evidence="1" id="KW-0812">Transmembrane</keyword>
<name>A0ABT3GQ59_9BACT</name>
<organism evidence="3 4">
    <name type="scientific">Luteolibacter arcticus</name>
    <dbReference type="NCBI Taxonomy" id="1581411"/>
    <lineage>
        <taxon>Bacteria</taxon>
        <taxon>Pseudomonadati</taxon>
        <taxon>Verrucomicrobiota</taxon>
        <taxon>Verrucomicrobiia</taxon>
        <taxon>Verrucomicrobiales</taxon>
        <taxon>Verrucomicrobiaceae</taxon>
        <taxon>Luteolibacter</taxon>
    </lineage>
</organism>
<dbReference type="EMBL" id="JAPDDT010000015">
    <property type="protein sequence ID" value="MCW1925662.1"/>
    <property type="molecule type" value="Genomic_DNA"/>
</dbReference>
<evidence type="ECO:0000259" key="2">
    <source>
        <dbReference type="Pfam" id="PF23357"/>
    </source>
</evidence>
<reference evidence="3 4" key="1">
    <citation type="submission" date="2022-10" db="EMBL/GenBank/DDBJ databases">
        <title>Luteolibacter arcticus strain CCTCC AB 2014275, whole genome shotgun sequencing project.</title>
        <authorList>
            <person name="Zhao G."/>
            <person name="Shen L."/>
        </authorList>
    </citation>
    <scope>NUCLEOTIDE SEQUENCE [LARGE SCALE GENOMIC DNA]</scope>
    <source>
        <strain evidence="3 4">CCTCC AB 2014275</strain>
    </source>
</reference>
<feature type="transmembrane region" description="Helical" evidence="1">
    <location>
        <begin position="501"/>
        <end position="522"/>
    </location>
</feature>
<sequence length="527" mass="58076">MSNESDPTTQKPAKPVRRFGTGVLSLLQVACVTVLFAAVNYLGSQHYVPKDLSADSAYTLSPATQRYLQSAAVKDRAEPVRLLLAFRRSSPIYDRVRALGEEYYRLSGGKVKLELLDPVRSPDRTQQVAKEYGEVFSTSFGKSMFTTDLAIIDARTTDQKQTSLTAEAAGNASSHVHFIEAERMIRYETEFKGDNSQRKITGFLGEDAITTGILSAIEGKPRKIYLLADKSGFSNEGADSPLTNFEATLLSQNALTLRARISGIERIPDDVSAVAIVNPTYDFTPQELEVLTEYWERPKSSLLITLGGVDTPPRLRAFLRNVGITPRKDRIISKNGDQVVTNVRAGFTAGMEFTRDFANKTTIFEGATSSLEVREKDNEDLTSKGIRPYVLIETGNDFWGETKFSTAKPSFDPREDNPGPISLAGAVIRGAATRDDLGERISRMVVVSNSDFLAPKYFSDINKDFLASSVNWLIGREELTGSGPRTLGSYKLPLLDSQVSFINRVNLFFLPAFGALIAGLVWSSRRA</sequence>
<keyword evidence="4" id="KW-1185">Reference proteome</keyword>
<protein>
    <submittedName>
        <fullName evidence="3">GldG family protein</fullName>
    </submittedName>
</protein>
<evidence type="ECO:0000256" key="1">
    <source>
        <dbReference type="SAM" id="Phobius"/>
    </source>
</evidence>
<accession>A0ABT3GQ59</accession>
<feature type="domain" description="DUF7088" evidence="2">
    <location>
        <begin position="55"/>
        <end position="133"/>
    </location>
</feature>
<evidence type="ECO:0000313" key="4">
    <source>
        <dbReference type="Proteomes" id="UP001320876"/>
    </source>
</evidence>
<dbReference type="Proteomes" id="UP001320876">
    <property type="component" value="Unassembled WGS sequence"/>
</dbReference>